<organism evidence="3 4">
    <name type="scientific">Hymenobacter artigasi</name>
    <dbReference type="NCBI Taxonomy" id="2719616"/>
    <lineage>
        <taxon>Bacteria</taxon>
        <taxon>Pseudomonadati</taxon>
        <taxon>Bacteroidota</taxon>
        <taxon>Cytophagia</taxon>
        <taxon>Cytophagales</taxon>
        <taxon>Hymenobacteraceae</taxon>
        <taxon>Hymenobacter</taxon>
    </lineage>
</organism>
<dbReference type="PANTHER" id="PTHR35580:SF1">
    <property type="entry name" value="PHYTASE-LIKE DOMAIN-CONTAINING PROTEIN"/>
    <property type="match status" value="1"/>
</dbReference>
<feature type="chain" id="PRO_5045106815" evidence="1">
    <location>
        <begin position="24"/>
        <end position="1258"/>
    </location>
</feature>
<accession>A0ABX1HJU8</accession>
<proteinExistence type="predicted"/>
<feature type="domain" description="PKD" evidence="2">
    <location>
        <begin position="1110"/>
        <end position="1179"/>
    </location>
</feature>
<evidence type="ECO:0000259" key="2">
    <source>
        <dbReference type="PROSITE" id="PS50093"/>
    </source>
</evidence>
<dbReference type="Pfam" id="PF06739">
    <property type="entry name" value="SBBP"/>
    <property type="match status" value="1"/>
</dbReference>
<dbReference type="SMART" id="SM00089">
    <property type="entry name" value="PKD"/>
    <property type="match status" value="3"/>
</dbReference>
<dbReference type="EMBL" id="JAAVTK010000009">
    <property type="protein sequence ID" value="NKI90390.1"/>
    <property type="molecule type" value="Genomic_DNA"/>
</dbReference>
<comment type="caution">
    <text evidence="3">The sequence shown here is derived from an EMBL/GenBank/DDBJ whole genome shotgun (WGS) entry which is preliminary data.</text>
</comment>
<protein>
    <submittedName>
        <fullName evidence="3">Gliding motility-associated-like protein</fullName>
    </submittedName>
</protein>
<dbReference type="InterPro" id="IPR057708">
    <property type="entry name" value="DUF7948"/>
</dbReference>
<dbReference type="Pfam" id="PF18911">
    <property type="entry name" value="PKD_4"/>
    <property type="match status" value="2"/>
</dbReference>
<feature type="signal peptide" evidence="1">
    <location>
        <begin position="1"/>
        <end position="23"/>
    </location>
</feature>
<dbReference type="PROSITE" id="PS50093">
    <property type="entry name" value="PKD"/>
    <property type="match status" value="2"/>
</dbReference>
<dbReference type="InterPro" id="IPR052918">
    <property type="entry name" value="Motility_Chemotaxis_Reg"/>
</dbReference>
<dbReference type="Pfam" id="PF25778">
    <property type="entry name" value="DUF7948"/>
    <property type="match status" value="1"/>
</dbReference>
<dbReference type="Gene3D" id="2.60.40.10">
    <property type="entry name" value="Immunoglobulins"/>
    <property type="match status" value="3"/>
</dbReference>
<evidence type="ECO:0000313" key="3">
    <source>
        <dbReference type="EMBL" id="NKI90390.1"/>
    </source>
</evidence>
<evidence type="ECO:0000313" key="4">
    <source>
        <dbReference type="Proteomes" id="UP000717634"/>
    </source>
</evidence>
<reference evidence="3 4" key="1">
    <citation type="submission" date="2020-03" db="EMBL/GenBank/DDBJ databases">
        <title>Genomic Encyclopedia of Type Strains, Phase IV (KMG-V): Genome sequencing to study the core and pangenomes of soil and plant-associated prokaryotes.</title>
        <authorList>
            <person name="Whitman W."/>
        </authorList>
    </citation>
    <scope>NUCLEOTIDE SEQUENCE [LARGE SCALE GENOMIC DNA]</scope>
    <source>
        <strain evidence="3 4">1B</strain>
    </source>
</reference>
<gene>
    <name evidence="3" type="ORF">HBN54_002994</name>
</gene>
<dbReference type="SUPFAM" id="SSF49299">
    <property type="entry name" value="PKD domain"/>
    <property type="match status" value="2"/>
</dbReference>
<dbReference type="InterPro" id="IPR022409">
    <property type="entry name" value="PKD/Chitinase_dom"/>
</dbReference>
<dbReference type="PANTHER" id="PTHR35580">
    <property type="entry name" value="CELL SURFACE GLYCOPROTEIN (S-LAYER PROTEIN)-LIKE PROTEIN"/>
    <property type="match status" value="1"/>
</dbReference>
<feature type="domain" description="PKD" evidence="2">
    <location>
        <begin position="800"/>
        <end position="836"/>
    </location>
</feature>
<sequence>MRRTLTRWLCLGSALVTFSNALAGTPPVAPVPTDAHPLRFVPNQRQWQSPILFAADIPAGRLFLERDRLLVARYDAPAIDRRHHAAPSAAPQRIANHAYAVRFVDANAQAEVRGEQPTGEHLNYFLGNDEARWATNVPAFTDVRYQQLYPGTDLRFYSRGAVMEYDFELAAGADAGRIKLRYEGQESLSVVEGALHIGTSVGRVTEQQPYAYQVVEGRRVAVACRYVLGPQHTVSFGLPKGYDHSRPLVIDPVLVYSTYSGATAALNWGYTACPDSLGNLYAASINFTAGYPTTLGAYDTNFNNGNTDIVISKYNPSATTGASSLVYATYLGGNQEDYPHSLVVNRANELVLLGSTNSTNFPTPGGYRTSLAGGTDLVLAKLSANGSSLLGATYVGGSANDGRMLTTSNLYANFGDDFRGDVITDRQNNVYFTSVTRSTNFPTSGGRTYQGGHDAVVMKLSPGLSTMLWSTYLGGTGDDAGYSIQLDSVNNVFVAGGTTSTNFPSAAGGLNASYRGGPADGFVSRLQQNLTSAGVAIQQTTYLGTSSYDQAFFVQLDRKSAVYVLGQTNGAYPVTTGTYRNAGSRQFIHKLGADLRTTGYSTVVGNGAGTATTANPYPTNLAPTAFLVDNCGQLLLSGYGASSIAGMPTTPDALQPTASNSTSGAAADANLNTYGYLYVMQLSANARRLVYGTYFGTGTTHVDGGTSRFDKKGIIYQAMCVRFQQTGSNIAPAIITTPNAYARTQTRTSAQTTSAAFKMDIARLDASFVPAANGVANTRVGCAPLTVLFTRATPSNNGTTWSFGNGQTSTQPNNVRVTYTAPGRYPITLTAYDSTSCQAAVVGRDTVTVLGPLPAALGPDQTICPGSSATLTVAGGSASQAYYLWRPATGLNTTNGTQVIASPAVTTQYIVTVVPFGGICESRDTIVVNVRSALTVAIPPVAALCPGTTGTLTTADAGAGATYVWSPATGLSTTTGRTVTATPTATTTYTVRVTNATGCTGTATVTVTVLDRLTVSLGPDVSFCGATGVAQLRVSAPDAATTYTWTPATGLNTTTGPAVTARPTATTQYIVTATRPGGCPARDTIVVNVESTLQLPIHFAPALPKAGELITFSDTLAGVRPDLVRRWEFGDGTIVTGRNPTHTYAAPGTYTVLLSAASAGGSCALITRSTIVVIPARDFAFPNVITPNGDNQNDDFRPYVSAEPVTLQIFTRWGRKVFEQANYTQGWGSAPDVAAGIYYYQLRTAAGQTWKGWLEVVK</sequence>
<dbReference type="Pfam" id="PF13585">
    <property type="entry name" value="CHU_C"/>
    <property type="match status" value="1"/>
</dbReference>
<evidence type="ECO:0000256" key="1">
    <source>
        <dbReference type="SAM" id="SignalP"/>
    </source>
</evidence>
<dbReference type="InterPro" id="IPR035986">
    <property type="entry name" value="PKD_dom_sf"/>
</dbReference>
<keyword evidence="1" id="KW-0732">Signal</keyword>
<dbReference type="CDD" id="cd00146">
    <property type="entry name" value="PKD"/>
    <property type="match status" value="2"/>
</dbReference>
<dbReference type="InterPro" id="IPR013783">
    <property type="entry name" value="Ig-like_fold"/>
</dbReference>
<name>A0ABX1HJU8_9BACT</name>
<dbReference type="RefSeq" id="WP_168673997.1">
    <property type="nucleotide sequence ID" value="NZ_JAAVTK010000009.1"/>
</dbReference>
<dbReference type="Proteomes" id="UP000717634">
    <property type="component" value="Unassembled WGS sequence"/>
</dbReference>
<dbReference type="InterPro" id="IPR000601">
    <property type="entry name" value="PKD_dom"/>
</dbReference>
<dbReference type="InterPro" id="IPR010620">
    <property type="entry name" value="SBBP_repeat"/>
</dbReference>
<keyword evidence="4" id="KW-1185">Reference proteome</keyword>